<reference evidence="1" key="1">
    <citation type="journal article" date="2020" name="Fungal Divers.">
        <title>Resolving the Mortierellaceae phylogeny through synthesis of multi-gene phylogenetics and phylogenomics.</title>
        <authorList>
            <person name="Vandepol N."/>
            <person name="Liber J."/>
            <person name="Desiro A."/>
            <person name="Na H."/>
            <person name="Kennedy M."/>
            <person name="Barry K."/>
            <person name="Grigoriev I.V."/>
            <person name="Miller A.N."/>
            <person name="O'Donnell K."/>
            <person name="Stajich J.E."/>
            <person name="Bonito G."/>
        </authorList>
    </citation>
    <scope>NUCLEOTIDE SEQUENCE</scope>
    <source>
        <strain evidence="1">NVP1</strain>
    </source>
</reference>
<accession>A0A9P5SR60</accession>
<organism evidence="1 2">
    <name type="scientific">Podila minutissima</name>
    <dbReference type="NCBI Taxonomy" id="64525"/>
    <lineage>
        <taxon>Eukaryota</taxon>
        <taxon>Fungi</taxon>
        <taxon>Fungi incertae sedis</taxon>
        <taxon>Mucoromycota</taxon>
        <taxon>Mortierellomycotina</taxon>
        <taxon>Mortierellomycetes</taxon>
        <taxon>Mortierellales</taxon>
        <taxon>Mortierellaceae</taxon>
        <taxon>Podila</taxon>
    </lineage>
</organism>
<protein>
    <submittedName>
        <fullName evidence="1">Uncharacterized protein</fullName>
    </submittedName>
</protein>
<sequence length="230" mass="25587">MDDRIRELFISFRDAERTWVKNQEAREASPGLEECSLHFGELAFVLAGLKPAVLIQLPSAALTRQFYLQVLQPHLVQHYSFASSSLECRMITRSVRSPEMPLTGCALVWNRESIRGHSQSSSIQGALDLLCPPSEAPQGATTEIVVSESDIATLLDIPGRLPGSEEEIHKMLEVSYWQQDASVTSPVLLTAFAAQPEELPAIQIHFEQYKDRVSSLFGITLKLHVQSMAI</sequence>
<evidence type="ECO:0000313" key="1">
    <source>
        <dbReference type="EMBL" id="KAF9336529.1"/>
    </source>
</evidence>
<keyword evidence="2" id="KW-1185">Reference proteome</keyword>
<comment type="caution">
    <text evidence="1">The sequence shown here is derived from an EMBL/GenBank/DDBJ whole genome shotgun (WGS) entry which is preliminary data.</text>
</comment>
<gene>
    <name evidence="1" type="ORF">BG006_008330</name>
</gene>
<dbReference type="Proteomes" id="UP000696485">
    <property type="component" value="Unassembled WGS sequence"/>
</dbReference>
<dbReference type="EMBL" id="JAAAUY010000056">
    <property type="protein sequence ID" value="KAF9336529.1"/>
    <property type="molecule type" value="Genomic_DNA"/>
</dbReference>
<dbReference type="AlphaFoldDB" id="A0A9P5SR60"/>
<proteinExistence type="predicted"/>
<evidence type="ECO:0000313" key="2">
    <source>
        <dbReference type="Proteomes" id="UP000696485"/>
    </source>
</evidence>
<name>A0A9P5SR60_9FUNG</name>